<evidence type="ECO:0000259" key="6">
    <source>
        <dbReference type="Pfam" id="PF00281"/>
    </source>
</evidence>
<dbReference type="InterPro" id="IPR002132">
    <property type="entry name" value="Ribosomal_uL5"/>
</dbReference>
<name>A0A0C9S4F3_9CONI</name>
<evidence type="ECO:0000256" key="3">
    <source>
        <dbReference type="ARBA" id="ARBA00023274"/>
    </source>
</evidence>
<dbReference type="PROSITE" id="PS00358">
    <property type="entry name" value="RIBOSOMAL_L5"/>
    <property type="match status" value="1"/>
</dbReference>
<dbReference type="InterPro" id="IPR020929">
    <property type="entry name" value="Ribosomal_uL5_CS"/>
</dbReference>
<evidence type="ECO:0000256" key="5">
    <source>
        <dbReference type="ARBA" id="ARBA00035391"/>
    </source>
</evidence>
<dbReference type="SUPFAM" id="SSF55282">
    <property type="entry name" value="RL5-like"/>
    <property type="match status" value="1"/>
</dbReference>
<accession>A0A0C9S4F3</accession>
<organism evidence="8">
    <name type="scientific">Wollemia nobilis</name>
    <dbReference type="NCBI Taxonomy" id="56998"/>
    <lineage>
        <taxon>Eukaryota</taxon>
        <taxon>Viridiplantae</taxon>
        <taxon>Streptophyta</taxon>
        <taxon>Embryophyta</taxon>
        <taxon>Tracheophyta</taxon>
        <taxon>Spermatophyta</taxon>
        <taxon>Pinopsida</taxon>
        <taxon>Pinidae</taxon>
        <taxon>Conifers II</taxon>
        <taxon>Araucariales</taxon>
        <taxon>Araucariaceae</taxon>
        <taxon>Wollemia</taxon>
    </lineage>
</organism>
<evidence type="ECO:0000256" key="2">
    <source>
        <dbReference type="ARBA" id="ARBA00022980"/>
    </source>
</evidence>
<reference evidence="8" key="1">
    <citation type="submission" date="2015-02" db="EMBL/GenBank/DDBJ databases">
        <title>A transcriptome of Wollemia nobilis - a relic of Gondwana.</title>
        <authorList>
            <person name="Chia J.Y."/>
            <person name="Leong Y.S."/>
            <person name="Abdul Karim S."/>
            <person name="Wan Azmi N."/>
            <person name="Hercus R."/>
            <person name="Croft L."/>
        </authorList>
    </citation>
    <scope>NUCLEOTIDE SEQUENCE</scope>
    <source>
        <strain evidence="8">MaeBrown</strain>
        <tissue evidence="8">Leaf</tissue>
    </source>
</reference>
<dbReference type="Pfam" id="PF00673">
    <property type="entry name" value="Ribosomal_L5_C"/>
    <property type="match status" value="1"/>
</dbReference>
<evidence type="ECO:0000313" key="8">
    <source>
        <dbReference type="EMBL" id="JAG86927.1"/>
    </source>
</evidence>
<dbReference type="FunFam" id="3.30.1440.10:FF:000001">
    <property type="entry name" value="50S ribosomal protein L5"/>
    <property type="match status" value="1"/>
</dbReference>
<feature type="domain" description="Large ribosomal subunit protein uL5 N-terminal" evidence="6">
    <location>
        <begin position="138"/>
        <end position="194"/>
    </location>
</feature>
<sequence>MARMECLAGGRAITMVRVRPTSRAKAMAIPISMCSPLSVSVTRTRKVVQMVESATNSGSSGWSCMGRRALTSTTAIAFPSNSKGKGKRALFLRLRAAAAPVAVEEQQEANESRPVPRLKEMYLQEVVPKLQKEFKYRNPHEIPRVEKVVVNCGIGDAAQNAKALESAIKDISLLTGQRPVKTRAKRAIAAFKLRKGSPVGLAVTLRGQIMYNFLDRLINLALPRTRDFQGLNPNSFDGHGNYSLGIREQNVFPEIKFESMDRTRGMDVCIETTAKTDSEGQKLLSLLGMPFRD</sequence>
<dbReference type="HAMAP" id="MF_01333_B">
    <property type="entry name" value="Ribosomal_uL5_B"/>
    <property type="match status" value="1"/>
</dbReference>
<dbReference type="Gene3D" id="3.30.1440.10">
    <property type="match status" value="1"/>
</dbReference>
<evidence type="ECO:0000259" key="7">
    <source>
        <dbReference type="Pfam" id="PF00673"/>
    </source>
</evidence>
<dbReference type="GO" id="GO:0003735">
    <property type="term" value="F:structural constituent of ribosome"/>
    <property type="evidence" value="ECO:0007669"/>
    <property type="project" value="InterPro"/>
</dbReference>
<dbReference type="InterPro" id="IPR031310">
    <property type="entry name" value="Ribosomal_uL5_N"/>
</dbReference>
<keyword evidence="3" id="KW-0687">Ribonucleoprotein</keyword>
<dbReference type="AlphaFoldDB" id="A0A0C9S4F3"/>
<comment type="similarity">
    <text evidence="1">Belongs to the universal ribosomal protein uL5 family.</text>
</comment>
<dbReference type="Pfam" id="PF00281">
    <property type="entry name" value="Ribosomal_L5"/>
    <property type="match status" value="1"/>
</dbReference>
<dbReference type="GO" id="GO:0005840">
    <property type="term" value="C:ribosome"/>
    <property type="evidence" value="ECO:0007669"/>
    <property type="project" value="UniProtKB-KW"/>
</dbReference>
<dbReference type="InterPro" id="IPR020930">
    <property type="entry name" value="Ribosomal_uL5_bac-type"/>
</dbReference>
<proteinExistence type="inferred from homology"/>
<dbReference type="NCBIfam" id="NF000585">
    <property type="entry name" value="PRK00010.1"/>
    <property type="match status" value="1"/>
</dbReference>
<dbReference type="GO" id="GO:1990904">
    <property type="term" value="C:ribonucleoprotein complex"/>
    <property type="evidence" value="ECO:0007669"/>
    <property type="project" value="UniProtKB-KW"/>
</dbReference>
<feature type="domain" description="Large ribosomal subunit protein uL5 C-terminal" evidence="7">
    <location>
        <begin position="198"/>
        <end position="291"/>
    </location>
</feature>
<keyword evidence="2" id="KW-0689">Ribosomal protein</keyword>
<dbReference type="EMBL" id="GCHU01013887">
    <property type="protein sequence ID" value="JAG86927.1"/>
    <property type="molecule type" value="Transcribed_RNA"/>
</dbReference>
<dbReference type="GO" id="GO:0006412">
    <property type="term" value="P:translation"/>
    <property type="evidence" value="ECO:0007669"/>
    <property type="project" value="InterPro"/>
</dbReference>
<dbReference type="InterPro" id="IPR022803">
    <property type="entry name" value="Ribosomal_uL5_dom_sf"/>
</dbReference>
<dbReference type="InterPro" id="IPR031309">
    <property type="entry name" value="Ribosomal_uL5_C"/>
</dbReference>
<protein>
    <recommendedName>
        <fullName evidence="4">Large ribosomal subunit protein uL5c</fullName>
    </recommendedName>
    <alternativeName>
        <fullName evidence="5">50S ribosomal protein L5, chloroplastic</fullName>
    </alternativeName>
</protein>
<evidence type="ECO:0000256" key="4">
    <source>
        <dbReference type="ARBA" id="ARBA00035210"/>
    </source>
</evidence>
<dbReference type="PANTHER" id="PTHR11994">
    <property type="entry name" value="60S RIBOSOMAL PROTEIN L11-RELATED"/>
    <property type="match status" value="1"/>
</dbReference>
<evidence type="ECO:0000256" key="1">
    <source>
        <dbReference type="ARBA" id="ARBA00008553"/>
    </source>
</evidence>